<sequence>MSIIDFCKKNRIPGVISQVLISIIALVVVTVEGFVGFIILMAYYFPGPKYGPPPSVDPTPVPDQGLLGGALTTTEGIIGVLVIIASLALYAWAVLGWVFWGTIWYLKNKEKIE</sequence>
<dbReference type="Proteomes" id="UP001320159">
    <property type="component" value="Unassembled WGS sequence"/>
</dbReference>
<feature type="transmembrane region" description="Helical" evidence="1">
    <location>
        <begin position="20"/>
        <end position="45"/>
    </location>
</feature>
<evidence type="ECO:0000313" key="3">
    <source>
        <dbReference type="Proteomes" id="UP001320159"/>
    </source>
</evidence>
<reference evidence="2 3" key="1">
    <citation type="submission" date="2017-11" db="EMBL/GenBank/DDBJ databases">
        <title>Isolation and Characterization of Family Methanocellaceae Species from Potential Methane Hydrate Area Offshore Southwestern Taiwan.</title>
        <authorList>
            <person name="Zhang W.-L."/>
            <person name="Chen W.-C."/>
            <person name="Lai M.-C."/>
            <person name="Chen S.-C."/>
        </authorList>
    </citation>
    <scope>NUCLEOTIDE SEQUENCE [LARGE SCALE GENOMIC DNA]</scope>
    <source>
        <strain evidence="2 3">CWC-04</strain>
    </source>
</reference>
<evidence type="ECO:0000256" key="1">
    <source>
        <dbReference type="SAM" id="Phobius"/>
    </source>
</evidence>
<feature type="transmembrane region" description="Helical" evidence="1">
    <location>
        <begin position="77"/>
        <end position="106"/>
    </location>
</feature>
<organism evidence="2 3">
    <name type="scientific">Methanooceanicella nereidis</name>
    <dbReference type="NCBI Taxonomy" id="2052831"/>
    <lineage>
        <taxon>Archaea</taxon>
        <taxon>Methanobacteriati</taxon>
        <taxon>Methanobacteriota</taxon>
        <taxon>Stenosarchaea group</taxon>
        <taxon>Methanomicrobia</taxon>
        <taxon>Methanocellales</taxon>
        <taxon>Methanocellaceae</taxon>
        <taxon>Methanooceanicella</taxon>
    </lineage>
</organism>
<proteinExistence type="predicted"/>
<gene>
    <name evidence="2" type="ORF">CUJ83_10935</name>
</gene>
<name>A0AAP2W7S3_9EURY</name>
<protein>
    <submittedName>
        <fullName evidence="2">Uncharacterized protein</fullName>
    </submittedName>
</protein>
<keyword evidence="1" id="KW-0472">Membrane</keyword>
<dbReference type="RefSeq" id="WP_230742370.1">
    <property type="nucleotide sequence ID" value="NZ_PGCK01000009.1"/>
</dbReference>
<keyword evidence="1" id="KW-0812">Transmembrane</keyword>
<keyword evidence="3" id="KW-1185">Reference proteome</keyword>
<dbReference type="AlphaFoldDB" id="A0AAP2W7S3"/>
<accession>A0AAP2W7S3</accession>
<evidence type="ECO:0000313" key="2">
    <source>
        <dbReference type="EMBL" id="MCD1295514.1"/>
    </source>
</evidence>
<dbReference type="EMBL" id="PGCK01000009">
    <property type="protein sequence ID" value="MCD1295514.1"/>
    <property type="molecule type" value="Genomic_DNA"/>
</dbReference>
<comment type="caution">
    <text evidence="2">The sequence shown here is derived from an EMBL/GenBank/DDBJ whole genome shotgun (WGS) entry which is preliminary data.</text>
</comment>
<keyword evidence="1" id="KW-1133">Transmembrane helix</keyword>